<organism evidence="1 2">
    <name type="scientific">Dermacentor silvarum</name>
    <name type="common">Tick</name>
    <dbReference type="NCBI Taxonomy" id="543639"/>
    <lineage>
        <taxon>Eukaryota</taxon>
        <taxon>Metazoa</taxon>
        <taxon>Ecdysozoa</taxon>
        <taxon>Arthropoda</taxon>
        <taxon>Chelicerata</taxon>
        <taxon>Arachnida</taxon>
        <taxon>Acari</taxon>
        <taxon>Parasitiformes</taxon>
        <taxon>Ixodida</taxon>
        <taxon>Ixodoidea</taxon>
        <taxon>Ixodidae</taxon>
        <taxon>Rhipicephalinae</taxon>
        <taxon>Dermacentor</taxon>
    </lineage>
</organism>
<keyword evidence="2" id="KW-1185">Reference proteome</keyword>
<reference evidence="1" key="1">
    <citation type="submission" date="2020-05" db="EMBL/GenBank/DDBJ databases">
        <title>Large-scale comparative analyses of tick genomes elucidate their genetic diversity and vector capacities.</title>
        <authorList>
            <person name="Jia N."/>
            <person name="Wang J."/>
            <person name="Shi W."/>
            <person name="Du L."/>
            <person name="Sun Y."/>
            <person name="Zhan W."/>
            <person name="Jiang J."/>
            <person name="Wang Q."/>
            <person name="Zhang B."/>
            <person name="Ji P."/>
            <person name="Sakyi L.B."/>
            <person name="Cui X."/>
            <person name="Yuan T."/>
            <person name="Jiang B."/>
            <person name="Yang W."/>
            <person name="Lam T.T.-Y."/>
            <person name="Chang Q."/>
            <person name="Ding S."/>
            <person name="Wang X."/>
            <person name="Zhu J."/>
            <person name="Ruan X."/>
            <person name="Zhao L."/>
            <person name="Wei J."/>
            <person name="Que T."/>
            <person name="Du C."/>
            <person name="Cheng J."/>
            <person name="Dai P."/>
            <person name="Han X."/>
            <person name="Huang E."/>
            <person name="Gao Y."/>
            <person name="Liu J."/>
            <person name="Shao H."/>
            <person name="Ye R."/>
            <person name="Li L."/>
            <person name="Wei W."/>
            <person name="Wang X."/>
            <person name="Wang C."/>
            <person name="Yang T."/>
            <person name="Huo Q."/>
            <person name="Li W."/>
            <person name="Guo W."/>
            <person name="Chen H."/>
            <person name="Zhou L."/>
            <person name="Ni X."/>
            <person name="Tian J."/>
            <person name="Zhou Y."/>
            <person name="Sheng Y."/>
            <person name="Liu T."/>
            <person name="Pan Y."/>
            <person name="Xia L."/>
            <person name="Li J."/>
            <person name="Zhao F."/>
            <person name="Cao W."/>
        </authorList>
    </citation>
    <scope>NUCLEOTIDE SEQUENCE</scope>
    <source>
        <strain evidence="1">Dsil-2018</strain>
    </source>
</reference>
<proteinExistence type="predicted"/>
<dbReference type="EMBL" id="CM023479">
    <property type="protein sequence ID" value="KAH7974167.1"/>
    <property type="molecule type" value="Genomic_DNA"/>
</dbReference>
<accession>A0ACB8DNC3</accession>
<evidence type="ECO:0000313" key="2">
    <source>
        <dbReference type="Proteomes" id="UP000821865"/>
    </source>
</evidence>
<sequence length="309" mass="34523">MHVAKSAIGSADIYDKKKHPCSYSPPWQGYEVEVKGLFGSYDQARRKLDKSQYTSDLGSDSEPPQKRRRTPAVVWEPCQSSDSQHSEDLPPPPVPANFPQEFQSQVLRLLNIVRLTAQEILSNLDACMAQGKVTSAPALLVQQPFETVDALLNFEASLGPEDVNVLEGVREELSTVAWGIASPIPTQLQAGISELCQQSFLILIPDLPLLSKRGPQSRPRCPKWVVLLGPLRHLLSLRYVPLRTVYRQRARHLQAPSLNECLLCPGFLRKQWTQHPVHRGRLPRNTLLCPLAEGRQVASQSLPLGRARD</sequence>
<name>A0ACB8DNC3_DERSI</name>
<dbReference type="Proteomes" id="UP000821865">
    <property type="component" value="Chromosome 10"/>
</dbReference>
<comment type="caution">
    <text evidence="1">The sequence shown here is derived from an EMBL/GenBank/DDBJ whole genome shotgun (WGS) entry which is preliminary data.</text>
</comment>
<protein>
    <submittedName>
        <fullName evidence="1">Uncharacterized protein</fullName>
    </submittedName>
</protein>
<evidence type="ECO:0000313" key="1">
    <source>
        <dbReference type="EMBL" id="KAH7974167.1"/>
    </source>
</evidence>
<gene>
    <name evidence="1" type="ORF">HPB49_010788</name>
</gene>